<dbReference type="PROSITE" id="PS50016">
    <property type="entry name" value="ZF_PHD_2"/>
    <property type="match status" value="1"/>
</dbReference>
<feature type="compositionally biased region" description="Basic and acidic residues" evidence="6">
    <location>
        <begin position="135"/>
        <end position="200"/>
    </location>
</feature>
<dbReference type="InterPro" id="IPR013083">
    <property type="entry name" value="Znf_RING/FYVE/PHD"/>
</dbReference>
<dbReference type="InterPro" id="IPR011011">
    <property type="entry name" value="Znf_FYVE_PHD"/>
</dbReference>
<feature type="compositionally biased region" description="Basic and acidic residues" evidence="6">
    <location>
        <begin position="209"/>
        <end position="227"/>
    </location>
</feature>
<evidence type="ECO:0000256" key="5">
    <source>
        <dbReference type="SAM" id="Coils"/>
    </source>
</evidence>
<dbReference type="Gene3D" id="3.30.40.10">
    <property type="entry name" value="Zinc/RING finger domain, C3HC4 (zinc finger)"/>
    <property type="match status" value="1"/>
</dbReference>
<dbReference type="AlphaFoldDB" id="A0A1B2J5F8"/>
<proteinExistence type="predicted"/>
<gene>
    <name evidence="8" type="ORF">ATY40_BA7501388</name>
</gene>
<feature type="coiled-coil region" evidence="5">
    <location>
        <begin position="322"/>
        <end position="349"/>
    </location>
</feature>
<accession>A0A1B2J5F8</accession>
<evidence type="ECO:0000313" key="8">
    <source>
        <dbReference type="EMBL" id="ANZ73206.1"/>
    </source>
</evidence>
<organism evidence="8 9">
    <name type="scientific">Komagataella pastoris</name>
    <name type="common">Yeast</name>
    <name type="synonym">Pichia pastoris</name>
    <dbReference type="NCBI Taxonomy" id="4922"/>
    <lineage>
        <taxon>Eukaryota</taxon>
        <taxon>Fungi</taxon>
        <taxon>Dikarya</taxon>
        <taxon>Ascomycota</taxon>
        <taxon>Saccharomycotina</taxon>
        <taxon>Pichiomycetes</taxon>
        <taxon>Pichiales</taxon>
        <taxon>Pichiaceae</taxon>
        <taxon>Komagataella</taxon>
    </lineage>
</organism>
<feature type="domain" description="PHD-type" evidence="7">
    <location>
        <begin position="34"/>
        <end position="91"/>
    </location>
</feature>
<evidence type="ECO:0000256" key="4">
    <source>
        <dbReference type="PROSITE-ProRule" id="PRU00146"/>
    </source>
</evidence>
<evidence type="ECO:0000256" key="6">
    <source>
        <dbReference type="SAM" id="MobiDB-lite"/>
    </source>
</evidence>
<dbReference type="InterPro" id="IPR053051">
    <property type="entry name" value="HDAC_complex_subunit"/>
</dbReference>
<dbReference type="Proteomes" id="UP000094565">
    <property type="component" value="Chromosome 1"/>
</dbReference>
<feature type="region of interest" description="Disordered" evidence="6">
    <location>
        <begin position="111"/>
        <end position="303"/>
    </location>
</feature>
<dbReference type="EMBL" id="CP014584">
    <property type="protein sequence ID" value="ANZ73206.1"/>
    <property type="molecule type" value="Genomic_DNA"/>
</dbReference>
<keyword evidence="1" id="KW-0479">Metal-binding</keyword>
<dbReference type="PROSITE" id="PS01359">
    <property type="entry name" value="ZF_PHD_1"/>
    <property type="match status" value="1"/>
</dbReference>
<dbReference type="SMART" id="SM00249">
    <property type="entry name" value="PHD"/>
    <property type="match status" value="1"/>
</dbReference>
<evidence type="ECO:0000313" key="9">
    <source>
        <dbReference type="Proteomes" id="UP000094565"/>
    </source>
</evidence>
<dbReference type="GO" id="GO:0070210">
    <property type="term" value="C:Rpd3L-Expanded complex"/>
    <property type="evidence" value="ECO:0007669"/>
    <property type="project" value="TreeGrafter"/>
</dbReference>
<evidence type="ECO:0000256" key="3">
    <source>
        <dbReference type="ARBA" id="ARBA00022833"/>
    </source>
</evidence>
<protein>
    <submittedName>
        <fullName evidence="8">BA75_01388T0</fullName>
    </submittedName>
</protein>
<keyword evidence="3" id="KW-0862">Zinc</keyword>
<dbReference type="SUPFAM" id="SSF57903">
    <property type="entry name" value="FYVE/PHD zinc finger"/>
    <property type="match status" value="1"/>
</dbReference>
<keyword evidence="5" id="KW-0175">Coiled coil</keyword>
<keyword evidence="9" id="KW-1185">Reference proteome</keyword>
<dbReference type="GO" id="GO:0061186">
    <property type="term" value="P:negative regulation of silent mating-type cassette heterochromatin formation"/>
    <property type="evidence" value="ECO:0007669"/>
    <property type="project" value="TreeGrafter"/>
</dbReference>
<sequence>MPLRRTRGRSQDYSLKKSLDQDDLDIDEDLDEEVTRCICGNEELNTDDSSIDTGFFIQCENCSVWQHGYCVGIKDTADSPEKYWCEQCKPELHALIENGTKSLYIPVNGEVKVEDDPPESLKEAEPANQSAPEESDSRDQNETRETKDAKEVKKNREVKGSKDGKHSKESKETKDLKDTKEKLSVKQEEARSRLSVRESRQLQQALELSAKESGVKPETIEVLDRPRRTANSNGTEHTSDESEPSANKRKNDAVVPNKKGKELKNKRMKSASSSSSSSKESKKEDKKILQLNSEKPFKPKTHSSKISMIEMRKRIAGILEFIGRTQIEMANEENERAQLTKHLKDDADDEDTALKLKIETNLITSSKNTLTMMDTLTRKLLRWEQRFGAPG</sequence>
<name>A0A1B2J5F8_PICPA</name>
<dbReference type="GO" id="GO:0033698">
    <property type="term" value="C:Rpd3L complex"/>
    <property type="evidence" value="ECO:0007669"/>
    <property type="project" value="TreeGrafter"/>
</dbReference>
<keyword evidence="2 4" id="KW-0863">Zinc-finger</keyword>
<dbReference type="CDD" id="cd15550">
    <property type="entry name" value="PHD_MLL5"/>
    <property type="match status" value="1"/>
</dbReference>
<evidence type="ECO:0000256" key="2">
    <source>
        <dbReference type="ARBA" id="ARBA00022771"/>
    </source>
</evidence>
<feature type="compositionally biased region" description="Basic and acidic residues" evidence="6">
    <location>
        <begin position="279"/>
        <end position="288"/>
    </location>
</feature>
<dbReference type="GO" id="GO:0008270">
    <property type="term" value="F:zinc ion binding"/>
    <property type="evidence" value="ECO:0007669"/>
    <property type="project" value="UniProtKB-KW"/>
</dbReference>
<dbReference type="PANTHER" id="PTHR47793">
    <property type="entry name" value="HISTONE DEACETYLASE COMPLEX SUBUNIT CTI6"/>
    <property type="match status" value="1"/>
</dbReference>
<dbReference type="PANTHER" id="PTHR47793:SF1">
    <property type="entry name" value="HISTONE DEACETYLASE COMPLEX SUBUNIT CTI6"/>
    <property type="match status" value="1"/>
</dbReference>
<dbReference type="InterPro" id="IPR001965">
    <property type="entry name" value="Znf_PHD"/>
</dbReference>
<dbReference type="InterPro" id="IPR019787">
    <property type="entry name" value="Znf_PHD-finger"/>
</dbReference>
<evidence type="ECO:0000256" key="1">
    <source>
        <dbReference type="ARBA" id="ARBA00022723"/>
    </source>
</evidence>
<dbReference type="GO" id="GO:0061188">
    <property type="term" value="P:negative regulation of rDNA heterochromatin formation"/>
    <property type="evidence" value="ECO:0007669"/>
    <property type="project" value="TreeGrafter"/>
</dbReference>
<reference evidence="8 9" key="1">
    <citation type="submission" date="2016-02" db="EMBL/GenBank/DDBJ databases">
        <title>Comparative genomic and transcriptomic foundation for Pichia pastoris.</title>
        <authorList>
            <person name="Love K.R."/>
            <person name="Shah K.A."/>
            <person name="Whittaker C.A."/>
            <person name="Wu J."/>
            <person name="Bartlett M.C."/>
            <person name="Ma D."/>
            <person name="Leeson R.L."/>
            <person name="Priest M."/>
            <person name="Young S.K."/>
            <person name="Love J.C."/>
        </authorList>
    </citation>
    <scope>NUCLEOTIDE SEQUENCE [LARGE SCALE GENOMIC DNA]</scope>
    <source>
        <strain evidence="8 9">ATCC 28485</strain>
    </source>
</reference>
<dbReference type="InterPro" id="IPR019786">
    <property type="entry name" value="Zinc_finger_PHD-type_CS"/>
</dbReference>
<feature type="compositionally biased region" description="Basic and acidic residues" evidence="6">
    <location>
        <begin position="111"/>
        <end position="125"/>
    </location>
</feature>
<dbReference type="Pfam" id="PF20826">
    <property type="entry name" value="PHD_5"/>
    <property type="match status" value="1"/>
</dbReference>
<evidence type="ECO:0000259" key="7">
    <source>
        <dbReference type="PROSITE" id="PS50016"/>
    </source>
</evidence>
<dbReference type="OrthoDB" id="418595at2759"/>